<dbReference type="SUPFAM" id="SSF57667">
    <property type="entry name" value="beta-beta-alpha zinc fingers"/>
    <property type="match status" value="1"/>
</dbReference>
<dbReference type="PANTHER" id="PTHR14196:SF0">
    <property type="entry name" value="PROTEIN BOWEL"/>
    <property type="match status" value="1"/>
</dbReference>
<dbReference type="Proteomes" id="UP000828390">
    <property type="component" value="Unassembled WGS sequence"/>
</dbReference>
<accession>A0A9D4SA38</accession>
<dbReference type="InterPro" id="IPR050717">
    <property type="entry name" value="C2H2-ZF_Transcription_Reg"/>
</dbReference>
<keyword evidence="6" id="KW-0805">Transcription regulation</keyword>
<evidence type="ECO:0000256" key="2">
    <source>
        <dbReference type="ARBA" id="ARBA00022723"/>
    </source>
</evidence>
<dbReference type="AlphaFoldDB" id="A0A9D4SA38"/>
<dbReference type="EMBL" id="JAIWYP010000001">
    <property type="protein sequence ID" value="KAH3897421.1"/>
    <property type="molecule type" value="Genomic_DNA"/>
</dbReference>
<dbReference type="InterPro" id="IPR036236">
    <property type="entry name" value="Znf_C2H2_sf"/>
</dbReference>
<dbReference type="PANTHER" id="PTHR14196">
    <property type="entry name" value="ODD-SKIPPED - RELATED"/>
    <property type="match status" value="1"/>
</dbReference>
<keyword evidence="10" id="KW-0732">Signal</keyword>
<evidence type="ECO:0000256" key="6">
    <source>
        <dbReference type="ARBA" id="ARBA00023015"/>
    </source>
</evidence>
<dbReference type="PROSITE" id="PS00028">
    <property type="entry name" value="ZINC_FINGER_C2H2_1"/>
    <property type="match status" value="2"/>
</dbReference>
<keyword evidence="5" id="KW-0862">Zinc</keyword>
<comment type="subcellular location">
    <subcellularLocation>
        <location evidence="1">Nucleus</location>
    </subcellularLocation>
</comment>
<dbReference type="FunFam" id="3.30.160.60:FF:000702">
    <property type="entry name" value="Transcription factor E4F1 isoform 1"/>
    <property type="match status" value="1"/>
</dbReference>
<dbReference type="FunFam" id="3.30.160.60:FF:000130">
    <property type="entry name" value="Spalt-like transcription factor 4"/>
    <property type="match status" value="1"/>
</dbReference>
<dbReference type="InterPro" id="IPR013087">
    <property type="entry name" value="Znf_C2H2_type"/>
</dbReference>
<comment type="caution">
    <text evidence="12">The sequence shown here is derived from an EMBL/GenBank/DDBJ whole genome shotgun (WGS) entry which is preliminary data.</text>
</comment>
<evidence type="ECO:0000256" key="7">
    <source>
        <dbReference type="ARBA" id="ARBA00023163"/>
    </source>
</evidence>
<keyword evidence="2" id="KW-0479">Metal-binding</keyword>
<organism evidence="12 13">
    <name type="scientific">Dreissena polymorpha</name>
    <name type="common">Zebra mussel</name>
    <name type="synonym">Mytilus polymorpha</name>
    <dbReference type="NCBI Taxonomy" id="45954"/>
    <lineage>
        <taxon>Eukaryota</taxon>
        <taxon>Metazoa</taxon>
        <taxon>Spiralia</taxon>
        <taxon>Lophotrochozoa</taxon>
        <taxon>Mollusca</taxon>
        <taxon>Bivalvia</taxon>
        <taxon>Autobranchia</taxon>
        <taxon>Heteroconchia</taxon>
        <taxon>Euheterodonta</taxon>
        <taxon>Imparidentia</taxon>
        <taxon>Neoheterodontei</taxon>
        <taxon>Myida</taxon>
        <taxon>Dreissenoidea</taxon>
        <taxon>Dreissenidae</taxon>
        <taxon>Dreissena</taxon>
    </lineage>
</organism>
<evidence type="ECO:0000256" key="8">
    <source>
        <dbReference type="ARBA" id="ARBA00023242"/>
    </source>
</evidence>
<evidence type="ECO:0000256" key="10">
    <source>
        <dbReference type="SAM" id="SignalP"/>
    </source>
</evidence>
<dbReference type="GO" id="GO:0000981">
    <property type="term" value="F:DNA-binding transcription factor activity, RNA polymerase II-specific"/>
    <property type="evidence" value="ECO:0007669"/>
    <property type="project" value="TreeGrafter"/>
</dbReference>
<evidence type="ECO:0000313" key="13">
    <source>
        <dbReference type="Proteomes" id="UP000828390"/>
    </source>
</evidence>
<evidence type="ECO:0000259" key="11">
    <source>
        <dbReference type="PROSITE" id="PS50157"/>
    </source>
</evidence>
<sequence>MLFAFIAILAYQPYYAPEHVCSYCSKVFSSKGNLINHERIHTGERPFKCDVCGKRFTLKGNLVKHSVTHLDTAMFEGKL</sequence>
<keyword evidence="3" id="KW-0677">Repeat</keyword>
<keyword evidence="7" id="KW-0804">Transcription</keyword>
<reference evidence="12" key="2">
    <citation type="submission" date="2020-11" db="EMBL/GenBank/DDBJ databases">
        <authorList>
            <person name="McCartney M.A."/>
            <person name="Auch B."/>
            <person name="Kono T."/>
            <person name="Mallez S."/>
            <person name="Becker A."/>
            <person name="Gohl D.M."/>
            <person name="Silverstein K.A.T."/>
            <person name="Koren S."/>
            <person name="Bechman K.B."/>
            <person name="Herman A."/>
            <person name="Abrahante J.E."/>
            <person name="Garbe J."/>
        </authorList>
    </citation>
    <scope>NUCLEOTIDE SEQUENCE</scope>
    <source>
        <strain evidence="12">Duluth1</strain>
        <tissue evidence="12">Whole animal</tissue>
    </source>
</reference>
<proteinExistence type="predicted"/>
<feature type="domain" description="C2H2-type" evidence="11">
    <location>
        <begin position="19"/>
        <end position="46"/>
    </location>
</feature>
<name>A0A9D4SA38_DREPO</name>
<dbReference type="Gene3D" id="3.30.160.60">
    <property type="entry name" value="Classic Zinc Finger"/>
    <property type="match status" value="2"/>
</dbReference>
<feature type="domain" description="C2H2-type" evidence="11">
    <location>
        <begin position="47"/>
        <end position="69"/>
    </location>
</feature>
<feature type="signal peptide" evidence="10">
    <location>
        <begin position="1"/>
        <end position="16"/>
    </location>
</feature>
<dbReference type="GO" id="GO:0000977">
    <property type="term" value="F:RNA polymerase II transcription regulatory region sequence-specific DNA binding"/>
    <property type="evidence" value="ECO:0007669"/>
    <property type="project" value="TreeGrafter"/>
</dbReference>
<reference evidence="12" key="1">
    <citation type="journal article" date="2019" name="bioRxiv">
        <title>The Genome of the Zebra Mussel, Dreissena polymorpha: A Resource for Invasive Species Research.</title>
        <authorList>
            <person name="McCartney M.A."/>
            <person name="Auch B."/>
            <person name="Kono T."/>
            <person name="Mallez S."/>
            <person name="Zhang Y."/>
            <person name="Obille A."/>
            <person name="Becker A."/>
            <person name="Abrahante J.E."/>
            <person name="Garbe J."/>
            <person name="Badalamenti J.P."/>
            <person name="Herman A."/>
            <person name="Mangelson H."/>
            <person name="Liachko I."/>
            <person name="Sullivan S."/>
            <person name="Sone E.D."/>
            <person name="Koren S."/>
            <person name="Silverstein K.A.T."/>
            <person name="Beckman K.B."/>
            <person name="Gohl D.M."/>
        </authorList>
    </citation>
    <scope>NUCLEOTIDE SEQUENCE</scope>
    <source>
        <strain evidence="12">Duluth1</strain>
        <tissue evidence="12">Whole animal</tissue>
    </source>
</reference>
<evidence type="ECO:0000256" key="1">
    <source>
        <dbReference type="ARBA" id="ARBA00004123"/>
    </source>
</evidence>
<gene>
    <name evidence="12" type="ORF">DPMN_021609</name>
</gene>
<keyword evidence="4 9" id="KW-0863">Zinc-finger</keyword>
<keyword evidence="13" id="KW-1185">Reference proteome</keyword>
<dbReference type="SMART" id="SM00355">
    <property type="entry name" value="ZnF_C2H2"/>
    <property type="match status" value="2"/>
</dbReference>
<evidence type="ECO:0000256" key="5">
    <source>
        <dbReference type="ARBA" id="ARBA00022833"/>
    </source>
</evidence>
<protein>
    <recommendedName>
        <fullName evidence="11">C2H2-type domain-containing protein</fullName>
    </recommendedName>
</protein>
<dbReference type="Pfam" id="PF00096">
    <property type="entry name" value="zf-C2H2"/>
    <property type="match status" value="2"/>
</dbReference>
<keyword evidence="8" id="KW-0539">Nucleus</keyword>
<evidence type="ECO:0000313" key="12">
    <source>
        <dbReference type="EMBL" id="KAH3897421.1"/>
    </source>
</evidence>
<dbReference type="PROSITE" id="PS50157">
    <property type="entry name" value="ZINC_FINGER_C2H2_2"/>
    <property type="match status" value="2"/>
</dbReference>
<evidence type="ECO:0000256" key="9">
    <source>
        <dbReference type="PROSITE-ProRule" id="PRU00042"/>
    </source>
</evidence>
<evidence type="ECO:0000256" key="3">
    <source>
        <dbReference type="ARBA" id="ARBA00022737"/>
    </source>
</evidence>
<dbReference type="GO" id="GO:0008270">
    <property type="term" value="F:zinc ion binding"/>
    <property type="evidence" value="ECO:0007669"/>
    <property type="project" value="UniProtKB-KW"/>
</dbReference>
<evidence type="ECO:0000256" key="4">
    <source>
        <dbReference type="ARBA" id="ARBA00022771"/>
    </source>
</evidence>
<dbReference type="GO" id="GO:0005634">
    <property type="term" value="C:nucleus"/>
    <property type="evidence" value="ECO:0007669"/>
    <property type="project" value="UniProtKB-SubCell"/>
</dbReference>
<feature type="chain" id="PRO_5038811144" description="C2H2-type domain-containing protein" evidence="10">
    <location>
        <begin position="17"/>
        <end position="79"/>
    </location>
</feature>